<dbReference type="PANTHER" id="PTHR23517:SF3">
    <property type="entry name" value="INTEGRAL MEMBRANE TRANSPORT PROTEIN"/>
    <property type="match status" value="1"/>
</dbReference>
<evidence type="ECO:0000256" key="1">
    <source>
        <dbReference type="ARBA" id="ARBA00004651"/>
    </source>
</evidence>
<feature type="transmembrane region" description="Helical" evidence="7">
    <location>
        <begin position="385"/>
        <end position="405"/>
    </location>
</feature>
<feature type="transmembrane region" description="Helical" evidence="7">
    <location>
        <begin position="357"/>
        <end position="379"/>
    </location>
</feature>
<feature type="transmembrane region" description="Helical" evidence="7">
    <location>
        <begin position="110"/>
        <end position="128"/>
    </location>
</feature>
<dbReference type="InterPro" id="IPR011701">
    <property type="entry name" value="MFS"/>
</dbReference>
<dbReference type="InterPro" id="IPR036259">
    <property type="entry name" value="MFS_trans_sf"/>
</dbReference>
<evidence type="ECO:0000313" key="10">
    <source>
        <dbReference type="Proteomes" id="UP000184016"/>
    </source>
</evidence>
<feature type="transmembrane region" description="Helical" evidence="7">
    <location>
        <begin position="20"/>
        <end position="44"/>
    </location>
</feature>
<feature type="transmembrane region" description="Helical" evidence="7">
    <location>
        <begin position="86"/>
        <end position="104"/>
    </location>
</feature>
<keyword evidence="4 7" id="KW-0812">Transmembrane</keyword>
<feature type="transmembrane region" description="Helical" evidence="7">
    <location>
        <begin position="294"/>
        <end position="313"/>
    </location>
</feature>
<evidence type="ECO:0000256" key="2">
    <source>
        <dbReference type="ARBA" id="ARBA00022448"/>
    </source>
</evidence>
<name>A0A1M6QPS3_9BACL</name>
<sequence length="425" mass="45523">MAQLEGHVIRKTPSVLKPSVLLILTAAFVTSLSTYMAQPFFILYYHQALHFSSLEAGVLIAIMPLCGALFGVVGGYVSDFIGIRKAYASALLLSGFCMAGFAFFRSFFELFILSAVLGLCMATTRSGAQALLKGRVAEEQAGTAQTYLYWLNNLSIIVGPPVAALLLGAGAKANVFVVSSILMVVMSLCVLLLLDSPLKTQKPSGSEASATKNVRPPSFLQSMSMLQANRRLRWTFFALFFYIMLEAQLTSTVPLYMSEKFTEGSKFYGFINTEVAAIALFLTPILARITKKKSVLGVLSTGILVLGIGLVVAGFSGSVIGWYIGICFYGLGEVTAMPKINEVMVDAVDKEQPATSFAALNTSLFLGMFAGYAIGPSLIAQMSSGWLYTGALALAVLSVICFINARRAIVVSQSVSLEVEGHSNV</sequence>
<dbReference type="InterPro" id="IPR050171">
    <property type="entry name" value="MFS_Transporters"/>
</dbReference>
<feature type="domain" description="Major facilitator superfamily (MFS) profile" evidence="8">
    <location>
        <begin position="19"/>
        <end position="407"/>
    </location>
</feature>
<dbReference type="RefSeq" id="WP_072873921.1">
    <property type="nucleotide sequence ID" value="NZ_FRAF01000010.1"/>
</dbReference>
<feature type="transmembrane region" description="Helical" evidence="7">
    <location>
        <begin position="267"/>
        <end position="287"/>
    </location>
</feature>
<evidence type="ECO:0000256" key="3">
    <source>
        <dbReference type="ARBA" id="ARBA00022475"/>
    </source>
</evidence>
<organism evidence="9 10">
    <name type="scientific">Alicyclobacillus tolerans</name>
    <dbReference type="NCBI Taxonomy" id="90970"/>
    <lineage>
        <taxon>Bacteria</taxon>
        <taxon>Bacillati</taxon>
        <taxon>Bacillota</taxon>
        <taxon>Bacilli</taxon>
        <taxon>Bacillales</taxon>
        <taxon>Alicyclobacillaceae</taxon>
        <taxon>Alicyclobacillus</taxon>
    </lineage>
</organism>
<keyword evidence="3" id="KW-1003">Cell membrane</keyword>
<dbReference type="Gene3D" id="1.20.1250.20">
    <property type="entry name" value="MFS general substrate transporter like domains"/>
    <property type="match status" value="1"/>
</dbReference>
<dbReference type="InterPro" id="IPR020846">
    <property type="entry name" value="MFS_dom"/>
</dbReference>
<dbReference type="PROSITE" id="PS50850">
    <property type="entry name" value="MFS"/>
    <property type="match status" value="1"/>
</dbReference>
<comment type="subcellular location">
    <subcellularLocation>
        <location evidence="1">Cell membrane</location>
        <topology evidence="1">Multi-pass membrane protein</topology>
    </subcellularLocation>
</comment>
<evidence type="ECO:0000256" key="4">
    <source>
        <dbReference type="ARBA" id="ARBA00022692"/>
    </source>
</evidence>
<feature type="transmembrane region" description="Helical" evidence="7">
    <location>
        <begin position="319"/>
        <end position="336"/>
    </location>
</feature>
<dbReference type="GO" id="GO:0005886">
    <property type="term" value="C:plasma membrane"/>
    <property type="evidence" value="ECO:0007669"/>
    <property type="project" value="UniProtKB-SubCell"/>
</dbReference>
<dbReference type="EMBL" id="FRAF01000010">
    <property type="protein sequence ID" value="SHK22289.1"/>
    <property type="molecule type" value="Genomic_DNA"/>
</dbReference>
<dbReference type="AlphaFoldDB" id="A0A1M6QPS3"/>
<keyword evidence="2" id="KW-0813">Transport</keyword>
<evidence type="ECO:0000313" key="9">
    <source>
        <dbReference type="EMBL" id="SHK22289.1"/>
    </source>
</evidence>
<evidence type="ECO:0000259" key="8">
    <source>
        <dbReference type="PROSITE" id="PS50850"/>
    </source>
</evidence>
<evidence type="ECO:0000256" key="6">
    <source>
        <dbReference type="ARBA" id="ARBA00023136"/>
    </source>
</evidence>
<evidence type="ECO:0000256" key="5">
    <source>
        <dbReference type="ARBA" id="ARBA00022989"/>
    </source>
</evidence>
<reference evidence="10" key="1">
    <citation type="submission" date="2016-11" db="EMBL/GenBank/DDBJ databases">
        <authorList>
            <person name="Varghese N."/>
            <person name="Submissions S."/>
        </authorList>
    </citation>
    <scope>NUCLEOTIDE SEQUENCE [LARGE SCALE GENOMIC DNA]</scope>
    <source>
        <strain evidence="10">USBA-503</strain>
    </source>
</reference>
<feature type="transmembrane region" description="Helical" evidence="7">
    <location>
        <begin position="234"/>
        <end position="255"/>
    </location>
</feature>
<keyword evidence="10" id="KW-1185">Reference proteome</keyword>
<feature type="transmembrane region" description="Helical" evidence="7">
    <location>
        <begin position="175"/>
        <end position="194"/>
    </location>
</feature>
<accession>A0A1M6QPS3</accession>
<dbReference type="OrthoDB" id="9793283at2"/>
<protein>
    <submittedName>
        <fullName evidence="9">Sugar phosphate permease</fullName>
    </submittedName>
</protein>
<dbReference type="GO" id="GO:0022857">
    <property type="term" value="F:transmembrane transporter activity"/>
    <property type="evidence" value="ECO:0007669"/>
    <property type="project" value="InterPro"/>
</dbReference>
<evidence type="ECO:0000256" key="7">
    <source>
        <dbReference type="SAM" id="Phobius"/>
    </source>
</evidence>
<dbReference type="Pfam" id="PF07690">
    <property type="entry name" value="MFS_1"/>
    <property type="match status" value="1"/>
</dbReference>
<dbReference type="Proteomes" id="UP000184016">
    <property type="component" value="Unassembled WGS sequence"/>
</dbReference>
<keyword evidence="5 7" id="KW-1133">Transmembrane helix</keyword>
<dbReference type="SUPFAM" id="SSF103473">
    <property type="entry name" value="MFS general substrate transporter"/>
    <property type="match status" value="1"/>
</dbReference>
<keyword evidence="6 7" id="KW-0472">Membrane</keyword>
<dbReference type="PANTHER" id="PTHR23517">
    <property type="entry name" value="RESISTANCE PROTEIN MDTM, PUTATIVE-RELATED-RELATED"/>
    <property type="match status" value="1"/>
</dbReference>
<feature type="transmembrane region" description="Helical" evidence="7">
    <location>
        <begin position="149"/>
        <end position="169"/>
    </location>
</feature>
<gene>
    <name evidence="9" type="ORF">SAMN05443507_11076</name>
</gene>
<dbReference type="STRING" id="1830138.SAMN05443507_11076"/>
<proteinExistence type="predicted"/>
<feature type="transmembrane region" description="Helical" evidence="7">
    <location>
        <begin position="56"/>
        <end position="77"/>
    </location>
</feature>